<name>A0A9W7L868_9STRA</name>
<sequence>MQSKNSRGWVRISPDLPSGVTVTSPKVNSRPTLFSRVLKAHKGSEDRRRSRASTAIDNNEDGMEVLHQLHLPMQFKFMIKLCVALGIGVEERKTVLGQVLFYSCYTTLVVVWVFLFNESRRLGNISAVFQVAIFLVMVVFIFSYWACRSKLLVENCFVKERLKTKEILRLSKREDLEALCDIQLQKFKPPWKFALCVHPVVWLHVFSVRKTFLEALTVSIVLQLMHLPSHVFWNCFRYVSFLHTLQIDAFRDALCVFKTLDSNVESALVRSQSGGVADLPEMTEFFQEEWISDMTIKFGQIRDTLGKTSLHFGRDSAIIICVLLVALGLVGLTMFIDENQITVQNTIVAAFVLYLIVELVSFPIKANSSLSKTREVAWECYGELNARELNAHTLLAHQDGWSELDIIKYKQRVDAAKHLLNLVQTNREGIKFIGEEVSVGLILKLLSIVLSCFVIIVRSGDLSKLTWKVAAMGGTIDHNITSTAGM</sequence>
<feature type="transmembrane region" description="Helical" evidence="1">
    <location>
        <begin position="317"/>
        <end position="336"/>
    </location>
</feature>
<keyword evidence="1" id="KW-1133">Transmembrane helix</keyword>
<accession>A0A9W7L868</accession>
<dbReference type="Proteomes" id="UP001165065">
    <property type="component" value="Unassembled WGS sequence"/>
</dbReference>
<keyword evidence="1" id="KW-0472">Membrane</keyword>
<keyword evidence="1" id="KW-0812">Transmembrane</keyword>
<evidence type="ECO:0000256" key="1">
    <source>
        <dbReference type="SAM" id="Phobius"/>
    </source>
</evidence>
<feature type="transmembrane region" description="Helical" evidence="1">
    <location>
        <begin position="437"/>
        <end position="457"/>
    </location>
</feature>
<gene>
    <name evidence="2" type="ORF">TrCOL_g11719</name>
</gene>
<keyword evidence="3" id="KW-1185">Reference proteome</keyword>
<reference evidence="3" key="1">
    <citation type="journal article" date="2023" name="Commun. Biol.">
        <title>Genome analysis of Parmales, the sister group of diatoms, reveals the evolutionary specialization of diatoms from phago-mixotrophs to photoautotrophs.</title>
        <authorList>
            <person name="Ban H."/>
            <person name="Sato S."/>
            <person name="Yoshikawa S."/>
            <person name="Yamada K."/>
            <person name="Nakamura Y."/>
            <person name="Ichinomiya M."/>
            <person name="Sato N."/>
            <person name="Blanc-Mathieu R."/>
            <person name="Endo H."/>
            <person name="Kuwata A."/>
            <person name="Ogata H."/>
        </authorList>
    </citation>
    <scope>NUCLEOTIDE SEQUENCE [LARGE SCALE GENOMIC DNA]</scope>
</reference>
<feature type="transmembrane region" description="Helical" evidence="1">
    <location>
        <begin position="95"/>
        <end position="115"/>
    </location>
</feature>
<protein>
    <submittedName>
        <fullName evidence="2">Uncharacterized protein</fullName>
    </submittedName>
</protein>
<proteinExistence type="predicted"/>
<feature type="transmembrane region" description="Helical" evidence="1">
    <location>
        <begin position="342"/>
        <end position="364"/>
    </location>
</feature>
<comment type="caution">
    <text evidence="2">The sequence shown here is derived from an EMBL/GenBank/DDBJ whole genome shotgun (WGS) entry which is preliminary data.</text>
</comment>
<evidence type="ECO:0000313" key="3">
    <source>
        <dbReference type="Proteomes" id="UP001165065"/>
    </source>
</evidence>
<organism evidence="2 3">
    <name type="scientific">Triparma columacea</name>
    <dbReference type="NCBI Taxonomy" id="722753"/>
    <lineage>
        <taxon>Eukaryota</taxon>
        <taxon>Sar</taxon>
        <taxon>Stramenopiles</taxon>
        <taxon>Ochrophyta</taxon>
        <taxon>Bolidophyceae</taxon>
        <taxon>Parmales</taxon>
        <taxon>Triparmaceae</taxon>
        <taxon>Triparma</taxon>
    </lineage>
</organism>
<dbReference type="OrthoDB" id="10563338at2759"/>
<evidence type="ECO:0000313" key="2">
    <source>
        <dbReference type="EMBL" id="GMI37371.1"/>
    </source>
</evidence>
<dbReference type="EMBL" id="BRYA01000073">
    <property type="protein sequence ID" value="GMI37371.1"/>
    <property type="molecule type" value="Genomic_DNA"/>
</dbReference>
<dbReference type="AlphaFoldDB" id="A0A9W7L868"/>
<feature type="transmembrane region" description="Helical" evidence="1">
    <location>
        <begin position="127"/>
        <end position="147"/>
    </location>
</feature>